<dbReference type="Proteomes" id="UP000494363">
    <property type="component" value="Unassembled WGS sequence"/>
</dbReference>
<dbReference type="AlphaFoldDB" id="A0A6J5DF43"/>
<reference evidence="1 2" key="1">
    <citation type="submission" date="2020-04" db="EMBL/GenBank/DDBJ databases">
        <authorList>
            <person name="De Canck E."/>
        </authorList>
    </citation>
    <scope>NUCLEOTIDE SEQUENCE [LARGE SCALE GENOMIC DNA]</scope>
    <source>
        <strain evidence="1 2">LMG 29542</strain>
    </source>
</reference>
<accession>A0A6J5DF43</accession>
<proteinExistence type="predicted"/>
<evidence type="ECO:0000313" key="2">
    <source>
        <dbReference type="Proteomes" id="UP000494363"/>
    </source>
</evidence>
<evidence type="ECO:0000313" key="1">
    <source>
        <dbReference type="EMBL" id="CAB3751782.1"/>
    </source>
</evidence>
<sequence>MNVPQNWIQLALSTTGHFEDATHPFSAVTGNFDGMGISVGVLQWNIGSGSLQPLVLGMNPNDVKAMCPNCGDDLLRACEARPSDGLAIVSAWQIGSQLKPPVLADLKALAQSSNFVAQQVKAATHVAQNAYDTASSWYQSWALQLDPQAFCWFFDVYTQNGGLADVTPAQVDSFIGGDSAHAVNTVCTWLSARQAFEHGAKDSIRNATQWKNVSGPPTRLFIASYLRSQKSKLEWRADVLNRKATIAVGNGWVHGENVNLSFNLAAST</sequence>
<gene>
    <name evidence="1" type="ORF">LMG29542_01550</name>
</gene>
<name>A0A6J5DF43_9BURK</name>
<dbReference type="EMBL" id="CADIKH010000006">
    <property type="protein sequence ID" value="CAB3751782.1"/>
    <property type="molecule type" value="Genomic_DNA"/>
</dbReference>
<keyword evidence="2" id="KW-1185">Reference proteome</keyword>
<organism evidence="1 2">
    <name type="scientific">Paraburkholderia humisilvae</name>
    <dbReference type="NCBI Taxonomy" id="627669"/>
    <lineage>
        <taxon>Bacteria</taxon>
        <taxon>Pseudomonadati</taxon>
        <taxon>Pseudomonadota</taxon>
        <taxon>Betaproteobacteria</taxon>
        <taxon>Burkholderiales</taxon>
        <taxon>Burkholderiaceae</taxon>
        <taxon>Paraburkholderia</taxon>
    </lineage>
</organism>
<dbReference type="RefSeq" id="WP_175225876.1">
    <property type="nucleotide sequence ID" value="NZ_CADIKH010000006.1"/>
</dbReference>
<protein>
    <submittedName>
        <fullName evidence="1">Uncharacterized protein</fullName>
    </submittedName>
</protein>